<reference evidence="2" key="1">
    <citation type="journal article" date="2023" name="Science">
        <title>Genome structures resolve the early diversification of teleost fishes.</title>
        <authorList>
            <person name="Parey E."/>
            <person name="Louis A."/>
            <person name="Montfort J."/>
            <person name="Bouchez O."/>
            <person name="Roques C."/>
            <person name="Iampietro C."/>
            <person name="Lluch J."/>
            <person name="Castinel A."/>
            <person name="Donnadieu C."/>
            <person name="Desvignes T."/>
            <person name="Floi Bucao C."/>
            <person name="Jouanno E."/>
            <person name="Wen M."/>
            <person name="Mejri S."/>
            <person name="Dirks R."/>
            <person name="Jansen H."/>
            <person name="Henkel C."/>
            <person name="Chen W.J."/>
            <person name="Zahm M."/>
            <person name="Cabau C."/>
            <person name="Klopp C."/>
            <person name="Thompson A.W."/>
            <person name="Robinson-Rechavi M."/>
            <person name="Braasch I."/>
            <person name="Lecointre G."/>
            <person name="Bobe J."/>
            <person name="Postlethwait J.H."/>
            <person name="Berthelot C."/>
            <person name="Roest Crollius H."/>
            <person name="Guiguen Y."/>
        </authorList>
    </citation>
    <scope>NUCLEOTIDE SEQUENCE</scope>
    <source>
        <strain evidence="2">WJC10195</strain>
    </source>
</reference>
<accession>A0A9Q1EUU7</accession>
<evidence type="ECO:0000313" key="2">
    <source>
        <dbReference type="EMBL" id="KAJ8345471.1"/>
    </source>
</evidence>
<feature type="region of interest" description="Disordered" evidence="1">
    <location>
        <begin position="35"/>
        <end position="57"/>
    </location>
</feature>
<proteinExistence type="predicted"/>
<organism evidence="2 3">
    <name type="scientific">Synaphobranchus kaupii</name>
    <name type="common">Kaup's arrowtooth eel</name>
    <dbReference type="NCBI Taxonomy" id="118154"/>
    <lineage>
        <taxon>Eukaryota</taxon>
        <taxon>Metazoa</taxon>
        <taxon>Chordata</taxon>
        <taxon>Craniata</taxon>
        <taxon>Vertebrata</taxon>
        <taxon>Euteleostomi</taxon>
        <taxon>Actinopterygii</taxon>
        <taxon>Neopterygii</taxon>
        <taxon>Teleostei</taxon>
        <taxon>Anguilliformes</taxon>
        <taxon>Synaphobranchidae</taxon>
        <taxon>Synaphobranchus</taxon>
    </lineage>
</organism>
<protein>
    <submittedName>
        <fullName evidence="2">Uncharacterized protein</fullName>
    </submittedName>
</protein>
<dbReference type="Proteomes" id="UP001152622">
    <property type="component" value="Chromosome 12"/>
</dbReference>
<comment type="caution">
    <text evidence="2">The sequence shown here is derived from an EMBL/GenBank/DDBJ whole genome shotgun (WGS) entry which is preliminary data.</text>
</comment>
<dbReference type="EMBL" id="JAINUF010000012">
    <property type="protein sequence ID" value="KAJ8345471.1"/>
    <property type="molecule type" value="Genomic_DNA"/>
</dbReference>
<evidence type="ECO:0000313" key="3">
    <source>
        <dbReference type="Proteomes" id="UP001152622"/>
    </source>
</evidence>
<name>A0A9Q1EUU7_SYNKA</name>
<sequence length="210" mass="23612">MISRVCRSLLKGFRPEKGHLCHRIKARLTGSVESLRFSSQRERRSGGEGKSHHDVTETAASRPACGFFLTAQRDIDRFDLIYTKTCSRGRRGVFNFSLMNPLTQRSNPKTKNLLITNTQVGQEATKTLKTEPFRFGTLEQPERPWRAEADLRRPCKNSLAARDFAPHCRTPAASWHAALEDEEDVRRVIGAETTPAGISAMCQVLRAPFG</sequence>
<gene>
    <name evidence="2" type="ORF">SKAU_G00296640</name>
</gene>
<keyword evidence="3" id="KW-1185">Reference proteome</keyword>
<dbReference type="AlphaFoldDB" id="A0A9Q1EUU7"/>
<evidence type="ECO:0000256" key="1">
    <source>
        <dbReference type="SAM" id="MobiDB-lite"/>
    </source>
</evidence>
<feature type="compositionally biased region" description="Basic and acidic residues" evidence="1">
    <location>
        <begin position="39"/>
        <end position="56"/>
    </location>
</feature>